<evidence type="ECO:0000313" key="3">
    <source>
        <dbReference type="Proteomes" id="UP000664731"/>
    </source>
</evidence>
<accession>A0A939H012</accession>
<keyword evidence="3" id="KW-1185">Reference proteome</keyword>
<dbReference type="RefSeq" id="WP_207574953.1">
    <property type="nucleotide sequence ID" value="NZ_JAFNME010000010.1"/>
</dbReference>
<dbReference type="Proteomes" id="UP000664731">
    <property type="component" value="Unassembled WGS sequence"/>
</dbReference>
<dbReference type="EMBL" id="JAFNME010000010">
    <property type="protein sequence ID" value="MBO1249430.1"/>
    <property type="molecule type" value="Genomic_DNA"/>
</dbReference>
<organism evidence="2 3">
    <name type="scientific">Comamonas denitrificans</name>
    <dbReference type="NCBI Taxonomy" id="117506"/>
    <lineage>
        <taxon>Bacteria</taxon>
        <taxon>Pseudomonadati</taxon>
        <taxon>Pseudomonadota</taxon>
        <taxon>Betaproteobacteria</taxon>
        <taxon>Burkholderiales</taxon>
        <taxon>Comamonadaceae</taxon>
        <taxon>Comamonas</taxon>
    </lineage>
</organism>
<protein>
    <submittedName>
        <fullName evidence="2">Uncharacterized protein</fullName>
    </submittedName>
</protein>
<sequence length="57" mass="6286">MSALAKVTLGGALTFFFFYSVVITLALIVFISRSNDTPEQVEHVQQINKLIDSQGVK</sequence>
<evidence type="ECO:0000256" key="1">
    <source>
        <dbReference type="SAM" id="Phobius"/>
    </source>
</evidence>
<name>A0A939H012_9BURK</name>
<dbReference type="AlphaFoldDB" id="A0A939H012"/>
<keyword evidence="1" id="KW-0812">Transmembrane</keyword>
<keyword evidence="1" id="KW-0472">Membrane</keyword>
<evidence type="ECO:0000313" key="2">
    <source>
        <dbReference type="EMBL" id="MBO1249430.1"/>
    </source>
</evidence>
<comment type="caution">
    <text evidence="2">The sequence shown here is derived from an EMBL/GenBank/DDBJ whole genome shotgun (WGS) entry which is preliminary data.</text>
</comment>
<feature type="transmembrane region" description="Helical" evidence="1">
    <location>
        <begin position="12"/>
        <end position="31"/>
    </location>
</feature>
<keyword evidence="1" id="KW-1133">Transmembrane helix</keyword>
<reference evidence="2" key="1">
    <citation type="submission" date="2021-03" db="EMBL/GenBank/DDBJ databases">
        <title>Comamonas denitrificans.</title>
        <authorList>
            <person name="Finster K."/>
        </authorList>
    </citation>
    <scope>NUCLEOTIDE SEQUENCE</scope>
    <source>
        <strain evidence="2">MM2021_4</strain>
    </source>
</reference>
<gene>
    <name evidence="2" type="ORF">J1777_06205</name>
</gene>
<proteinExistence type="predicted"/>